<keyword evidence="10 11" id="KW-0998">Cell outer membrane</keyword>
<keyword evidence="2 11" id="KW-0813">Transport</keyword>
<evidence type="ECO:0000256" key="2">
    <source>
        <dbReference type="ARBA" id="ARBA00022448"/>
    </source>
</evidence>
<evidence type="ECO:0000256" key="1">
    <source>
        <dbReference type="ARBA" id="ARBA00004571"/>
    </source>
</evidence>
<evidence type="ECO:0000256" key="4">
    <source>
        <dbReference type="ARBA" id="ARBA00022496"/>
    </source>
</evidence>
<evidence type="ECO:0000256" key="10">
    <source>
        <dbReference type="ARBA" id="ARBA00023237"/>
    </source>
</evidence>
<evidence type="ECO:0000256" key="5">
    <source>
        <dbReference type="ARBA" id="ARBA00022692"/>
    </source>
</evidence>
<comment type="subcellular location">
    <subcellularLocation>
        <location evidence="1 11">Cell outer membrane</location>
        <topology evidence="1 11">Multi-pass membrane protein</topology>
    </subcellularLocation>
</comment>
<comment type="caution">
    <text evidence="16">The sequence shown here is derived from an EMBL/GenBank/DDBJ whole genome shotgun (WGS) entry which is preliminary data.</text>
</comment>
<feature type="domain" description="TonB-dependent receptor-like beta-barrel" evidence="14">
    <location>
        <begin position="249"/>
        <end position="691"/>
    </location>
</feature>
<evidence type="ECO:0000256" key="8">
    <source>
        <dbReference type="ARBA" id="ARBA00023077"/>
    </source>
</evidence>
<dbReference type="SUPFAM" id="SSF56935">
    <property type="entry name" value="Porins"/>
    <property type="match status" value="1"/>
</dbReference>
<keyword evidence="17" id="KW-1185">Reference proteome</keyword>
<dbReference type="PROSITE" id="PS52016">
    <property type="entry name" value="TONB_DEPENDENT_REC_3"/>
    <property type="match status" value="1"/>
</dbReference>
<accession>A0ABP9RRV5</accession>
<evidence type="ECO:0000256" key="3">
    <source>
        <dbReference type="ARBA" id="ARBA00022452"/>
    </source>
</evidence>
<keyword evidence="3 11" id="KW-1134">Transmembrane beta strand</keyword>
<evidence type="ECO:0000256" key="12">
    <source>
        <dbReference type="RuleBase" id="RU003357"/>
    </source>
</evidence>
<keyword evidence="13" id="KW-0732">Signal</keyword>
<dbReference type="Pfam" id="PF07715">
    <property type="entry name" value="Plug"/>
    <property type="match status" value="1"/>
</dbReference>
<organism evidence="16 17">
    <name type="scientific">Ferrimonas gelatinilytica</name>
    <dbReference type="NCBI Taxonomy" id="1255257"/>
    <lineage>
        <taxon>Bacteria</taxon>
        <taxon>Pseudomonadati</taxon>
        <taxon>Pseudomonadota</taxon>
        <taxon>Gammaproteobacteria</taxon>
        <taxon>Alteromonadales</taxon>
        <taxon>Ferrimonadaceae</taxon>
        <taxon>Ferrimonas</taxon>
    </lineage>
</organism>
<protein>
    <submittedName>
        <fullName evidence="16">TonB-dependent receptor</fullName>
    </submittedName>
</protein>
<dbReference type="RefSeq" id="WP_345315004.1">
    <property type="nucleotide sequence ID" value="NZ_BAABLF010000001.1"/>
</dbReference>
<keyword evidence="5 11" id="KW-0812">Transmembrane</keyword>
<dbReference type="EMBL" id="BAABLF010000001">
    <property type="protein sequence ID" value="GAA5185921.1"/>
    <property type="molecule type" value="Genomic_DNA"/>
</dbReference>
<dbReference type="InterPro" id="IPR000531">
    <property type="entry name" value="Beta-barrel_TonB"/>
</dbReference>
<evidence type="ECO:0000256" key="13">
    <source>
        <dbReference type="SAM" id="SignalP"/>
    </source>
</evidence>
<evidence type="ECO:0000256" key="7">
    <source>
        <dbReference type="ARBA" id="ARBA00023065"/>
    </source>
</evidence>
<dbReference type="Gene3D" id="2.40.170.20">
    <property type="entry name" value="TonB-dependent receptor, beta-barrel domain"/>
    <property type="match status" value="1"/>
</dbReference>
<dbReference type="InterPro" id="IPR036942">
    <property type="entry name" value="Beta-barrel_TonB_sf"/>
</dbReference>
<dbReference type="InterPro" id="IPR012910">
    <property type="entry name" value="Plug_dom"/>
</dbReference>
<keyword evidence="4" id="KW-0410">Iron transport</keyword>
<dbReference type="Pfam" id="PF00593">
    <property type="entry name" value="TonB_dep_Rec_b-barrel"/>
    <property type="match status" value="1"/>
</dbReference>
<comment type="similarity">
    <text evidence="11 12">Belongs to the TonB-dependent receptor family.</text>
</comment>
<name>A0ABP9RRV5_9GAMM</name>
<dbReference type="Proteomes" id="UP001501600">
    <property type="component" value="Unassembled WGS sequence"/>
</dbReference>
<keyword evidence="7" id="KW-0406">Ion transport</keyword>
<evidence type="ECO:0000256" key="11">
    <source>
        <dbReference type="PROSITE-ProRule" id="PRU01360"/>
    </source>
</evidence>
<dbReference type="PANTHER" id="PTHR32552">
    <property type="entry name" value="FERRICHROME IRON RECEPTOR-RELATED"/>
    <property type="match status" value="1"/>
</dbReference>
<evidence type="ECO:0000259" key="15">
    <source>
        <dbReference type="Pfam" id="PF07715"/>
    </source>
</evidence>
<dbReference type="InterPro" id="IPR039426">
    <property type="entry name" value="TonB-dep_rcpt-like"/>
</dbReference>
<evidence type="ECO:0000259" key="14">
    <source>
        <dbReference type="Pfam" id="PF00593"/>
    </source>
</evidence>
<proteinExistence type="inferred from homology"/>
<reference evidence="17" key="1">
    <citation type="journal article" date="2019" name="Int. J. Syst. Evol. Microbiol.">
        <title>The Global Catalogue of Microorganisms (GCM) 10K type strain sequencing project: providing services to taxonomists for standard genome sequencing and annotation.</title>
        <authorList>
            <consortium name="The Broad Institute Genomics Platform"/>
            <consortium name="The Broad Institute Genome Sequencing Center for Infectious Disease"/>
            <person name="Wu L."/>
            <person name="Ma J."/>
        </authorList>
    </citation>
    <scope>NUCLEOTIDE SEQUENCE [LARGE SCALE GENOMIC DNA]</scope>
    <source>
        <strain evidence="17">JCM 18720</strain>
    </source>
</reference>
<keyword evidence="8 12" id="KW-0798">TonB box</keyword>
<dbReference type="PANTHER" id="PTHR32552:SF81">
    <property type="entry name" value="TONB-DEPENDENT OUTER MEMBRANE RECEPTOR"/>
    <property type="match status" value="1"/>
</dbReference>
<gene>
    <name evidence="16" type="ORF">GCM10025772_00310</name>
</gene>
<dbReference type="CDD" id="cd01347">
    <property type="entry name" value="ligand_gated_channel"/>
    <property type="match status" value="1"/>
</dbReference>
<feature type="domain" description="TonB-dependent receptor plug" evidence="15">
    <location>
        <begin position="52"/>
        <end position="159"/>
    </location>
</feature>
<sequence>MNKKTYLALQIAAVLGASFTLPAGAEEAPSATSKGRQLEVIQVRSQKRVQNQQEVPIAMTAVSEADIERLGATEVKDIQFATPNFTVTGSDPGIQSFGIRGVADRGRNPGYDLRVGVYVDGVWVGKAAAANQSALDVQTIEILRGPQGTLFGKNTVAGAVNITTIRPSEDFSGYLQAELGNYGHTRFKASVNGGLTDGLSGKLSLSTFDRDGYVDNVYADAPVKEYNDKAERAGRGQLLWQAGERTEVLFTYDHFENSFYFSGGGEAINDPVAPEPYKINVNEATRYDIDGVGGGSVHITHSFDNEFELTSISAYRYEKYGYVDNDEDMTPLKVGTSGITSDGNHFSQELRIASPLYDNFNYVLGLYYLDQETKGGGDAFVNLSWLTGGAVPIESYDMSYRAKVDTEAYAAFGHANWFFTDSLQLTGGVRYTHENKAVNYSIFDPLGVFFANGSTQEDRSVDDWSPKVSLNWFVNEDNMLYVGYSRAFKSGGYNTDFIADLSALEFDDEKVDAYELGMKNTFFDNTLRFNWAIYDAEYQDLQVLAQTPLADRDGSIITITNAGRLTSRGFEMDLQWQALDSLQLWTSYGYTDSKFDEYLGCAQSDNPNGDCSGNVAPEAPKHNFNVGAEFYYPTDSGDFYVNANYFWRDKMFSNANNEPEFENEAFHELSGQIGWKSASGAWNVYAWGKNLTDDTFQTYNTRTFLGADRTVYNAPRMVGITARWNFGSY</sequence>
<evidence type="ECO:0000313" key="17">
    <source>
        <dbReference type="Proteomes" id="UP001501600"/>
    </source>
</evidence>
<keyword evidence="16" id="KW-0675">Receptor</keyword>
<feature type="chain" id="PRO_5046218566" evidence="13">
    <location>
        <begin position="26"/>
        <end position="729"/>
    </location>
</feature>
<evidence type="ECO:0000256" key="9">
    <source>
        <dbReference type="ARBA" id="ARBA00023136"/>
    </source>
</evidence>
<evidence type="ECO:0000256" key="6">
    <source>
        <dbReference type="ARBA" id="ARBA00023004"/>
    </source>
</evidence>
<keyword evidence="9 11" id="KW-0472">Membrane</keyword>
<keyword evidence="6" id="KW-0408">Iron</keyword>
<feature type="signal peptide" evidence="13">
    <location>
        <begin position="1"/>
        <end position="25"/>
    </location>
</feature>
<evidence type="ECO:0000313" key="16">
    <source>
        <dbReference type="EMBL" id="GAA5185921.1"/>
    </source>
</evidence>